<protein>
    <submittedName>
        <fullName evidence="2">Uncharacterized protein</fullName>
    </submittedName>
</protein>
<organism evidence="2 3">
    <name type="scientific">Agrocybe chaxingu</name>
    <dbReference type="NCBI Taxonomy" id="84603"/>
    <lineage>
        <taxon>Eukaryota</taxon>
        <taxon>Fungi</taxon>
        <taxon>Dikarya</taxon>
        <taxon>Basidiomycota</taxon>
        <taxon>Agaricomycotina</taxon>
        <taxon>Agaricomycetes</taxon>
        <taxon>Agaricomycetidae</taxon>
        <taxon>Agaricales</taxon>
        <taxon>Agaricineae</taxon>
        <taxon>Strophariaceae</taxon>
        <taxon>Agrocybe</taxon>
    </lineage>
</organism>
<feature type="transmembrane region" description="Helical" evidence="1">
    <location>
        <begin position="52"/>
        <end position="74"/>
    </location>
</feature>
<keyword evidence="1" id="KW-0812">Transmembrane</keyword>
<keyword evidence="1" id="KW-0472">Membrane</keyword>
<reference evidence="2" key="1">
    <citation type="submission" date="2022-07" db="EMBL/GenBank/DDBJ databases">
        <title>Genome Sequence of Agrocybe chaxingu.</title>
        <authorList>
            <person name="Buettner E."/>
        </authorList>
    </citation>
    <scope>NUCLEOTIDE SEQUENCE</scope>
    <source>
        <strain evidence="2">MP-N11</strain>
    </source>
</reference>
<name>A0A9W8K5P3_9AGAR</name>
<gene>
    <name evidence="2" type="ORF">NLJ89_g6369</name>
</gene>
<dbReference type="OrthoDB" id="3350812at2759"/>
<evidence type="ECO:0000313" key="3">
    <source>
        <dbReference type="Proteomes" id="UP001148786"/>
    </source>
</evidence>
<dbReference type="EMBL" id="JANKHO010000672">
    <property type="protein sequence ID" value="KAJ3507318.1"/>
    <property type="molecule type" value="Genomic_DNA"/>
</dbReference>
<keyword evidence="1" id="KW-1133">Transmembrane helix</keyword>
<evidence type="ECO:0000256" key="1">
    <source>
        <dbReference type="SAM" id="Phobius"/>
    </source>
</evidence>
<accession>A0A9W8K5P3</accession>
<evidence type="ECO:0000313" key="2">
    <source>
        <dbReference type="EMBL" id="KAJ3507318.1"/>
    </source>
</evidence>
<sequence>MTVLLPILFAACWIPTAVFLIKFIPVVRFTAVAPPFLGCVIVATDNVITLSWIFILIWDTLSLFLMVIPAAKAYHFASGSQSEALFRTIYSEGITYYFYMFVLSTVNLLLSWNTSIPAPYQFLAVGMSRSLHAVFASRVLLHIRAQSNQMETYRPESFQLLEDVGSRKPVRLQRAAGMLSMTV</sequence>
<feature type="transmembrane region" description="Helical" evidence="1">
    <location>
        <begin position="94"/>
        <end position="112"/>
    </location>
</feature>
<keyword evidence="3" id="KW-1185">Reference proteome</keyword>
<dbReference type="Proteomes" id="UP001148786">
    <property type="component" value="Unassembled WGS sequence"/>
</dbReference>
<comment type="caution">
    <text evidence="2">The sequence shown here is derived from an EMBL/GenBank/DDBJ whole genome shotgun (WGS) entry which is preliminary data.</text>
</comment>
<dbReference type="AlphaFoldDB" id="A0A9W8K5P3"/>
<proteinExistence type="predicted"/>